<gene>
    <name evidence="8" type="ORF">GCM10022416_28560</name>
</gene>
<evidence type="ECO:0000313" key="8">
    <source>
        <dbReference type="EMBL" id="GAA4140948.1"/>
    </source>
</evidence>
<dbReference type="InterPro" id="IPR011032">
    <property type="entry name" value="GroES-like_sf"/>
</dbReference>
<proteinExistence type="inferred from homology"/>
<keyword evidence="4" id="KW-0560">Oxidoreductase</keyword>
<dbReference type="InterPro" id="IPR013154">
    <property type="entry name" value="ADH-like_N"/>
</dbReference>
<evidence type="ECO:0000256" key="2">
    <source>
        <dbReference type="ARBA" id="ARBA00022723"/>
    </source>
</evidence>
<dbReference type="Pfam" id="PF00107">
    <property type="entry name" value="ADH_zinc_N"/>
    <property type="match status" value="1"/>
</dbReference>
<comment type="cofactor">
    <cofactor evidence="1 5">
        <name>Zn(2+)</name>
        <dbReference type="ChEBI" id="CHEBI:29105"/>
    </cofactor>
</comment>
<comment type="caution">
    <text evidence="8">The sequence shown here is derived from an EMBL/GenBank/DDBJ whole genome shotgun (WGS) entry which is preliminary data.</text>
</comment>
<dbReference type="Pfam" id="PF08240">
    <property type="entry name" value="ADH_N"/>
    <property type="match status" value="1"/>
</dbReference>
<dbReference type="PROSITE" id="PS00059">
    <property type="entry name" value="ADH_ZINC"/>
    <property type="match status" value="1"/>
</dbReference>
<reference evidence="9" key="1">
    <citation type="journal article" date="2019" name="Int. J. Syst. Evol. Microbiol.">
        <title>The Global Catalogue of Microorganisms (GCM) 10K type strain sequencing project: providing services to taxonomists for standard genome sequencing and annotation.</title>
        <authorList>
            <consortium name="The Broad Institute Genomics Platform"/>
            <consortium name="The Broad Institute Genome Sequencing Center for Infectious Disease"/>
            <person name="Wu L."/>
            <person name="Ma J."/>
        </authorList>
    </citation>
    <scope>NUCLEOTIDE SEQUENCE [LARGE SCALE GENOMIC DNA]</scope>
    <source>
        <strain evidence="9">JCM 17316</strain>
    </source>
</reference>
<feature type="domain" description="Alcohol dehydrogenase-like C-terminal" evidence="6">
    <location>
        <begin position="166"/>
        <end position="291"/>
    </location>
</feature>
<dbReference type="InterPro" id="IPR036291">
    <property type="entry name" value="NAD(P)-bd_dom_sf"/>
</dbReference>
<evidence type="ECO:0000256" key="4">
    <source>
        <dbReference type="ARBA" id="ARBA00023002"/>
    </source>
</evidence>
<evidence type="ECO:0000259" key="6">
    <source>
        <dbReference type="Pfam" id="PF00107"/>
    </source>
</evidence>
<dbReference type="Gene3D" id="3.90.180.10">
    <property type="entry name" value="Medium-chain alcohol dehydrogenases, catalytic domain"/>
    <property type="match status" value="1"/>
</dbReference>
<dbReference type="SUPFAM" id="SSF50129">
    <property type="entry name" value="GroES-like"/>
    <property type="match status" value="1"/>
</dbReference>
<dbReference type="PANTHER" id="PTHR42813">
    <property type="entry name" value="ZINC-TYPE ALCOHOL DEHYDROGENASE-LIKE"/>
    <property type="match status" value="1"/>
</dbReference>
<dbReference type="InterPro" id="IPR013149">
    <property type="entry name" value="ADH-like_C"/>
</dbReference>
<sequence>MRVADVPDARITAPTDALVRVLLAGVCGSDLWMYRKMAPSERGFRMGHEFVGVVEEVGAEVTAVRPGQVVLAPFRWSDGTCEFCRAGLPTSCSNGGSWGGALDGGQGEAVRVPLADGTLVPVPVGPGDPRLVPVLALADVLCTGHHAARAARVGPGAAVAVIGDGAVGLCAVLAAARLGAERITVVGAHEDRLELARRFGATEVLKARGDAAARRLLELSEGRGYHAVLECVGTGTALRTALEAARPGGAVGYVGVPQDGEGVDVRTFFRRNVTLAGGITPARTYIPELLPDVLSGGVDPSPVFDRVVGLDELPEGYAAMDRREAVKTLVDLRR</sequence>
<evidence type="ECO:0000313" key="9">
    <source>
        <dbReference type="Proteomes" id="UP001500266"/>
    </source>
</evidence>
<evidence type="ECO:0000256" key="3">
    <source>
        <dbReference type="ARBA" id="ARBA00022833"/>
    </source>
</evidence>
<keyword evidence="3 5" id="KW-0862">Zinc</keyword>
<evidence type="ECO:0000256" key="1">
    <source>
        <dbReference type="ARBA" id="ARBA00001947"/>
    </source>
</evidence>
<feature type="domain" description="Alcohol dehydrogenase-like N-terminal" evidence="7">
    <location>
        <begin position="14"/>
        <end position="123"/>
    </location>
</feature>
<dbReference type="Gene3D" id="3.40.50.720">
    <property type="entry name" value="NAD(P)-binding Rossmann-like Domain"/>
    <property type="match status" value="1"/>
</dbReference>
<keyword evidence="2 5" id="KW-0479">Metal-binding</keyword>
<dbReference type="SUPFAM" id="SSF51735">
    <property type="entry name" value="NAD(P)-binding Rossmann-fold domains"/>
    <property type="match status" value="1"/>
</dbReference>
<protein>
    <submittedName>
        <fullName evidence="8">Zinc-dependent alcohol dehydrogenase family protein</fullName>
    </submittedName>
</protein>
<evidence type="ECO:0000259" key="7">
    <source>
        <dbReference type="Pfam" id="PF08240"/>
    </source>
</evidence>
<organism evidence="8 9">
    <name type="scientific">Actinomadura keratinilytica</name>
    <dbReference type="NCBI Taxonomy" id="547461"/>
    <lineage>
        <taxon>Bacteria</taxon>
        <taxon>Bacillati</taxon>
        <taxon>Actinomycetota</taxon>
        <taxon>Actinomycetes</taxon>
        <taxon>Streptosporangiales</taxon>
        <taxon>Thermomonosporaceae</taxon>
        <taxon>Actinomadura</taxon>
    </lineage>
</organism>
<dbReference type="Proteomes" id="UP001500266">
    <property type="component" value="Unassembled WGS sequence"/>
</dbReference>
<evidence type="ECO:0000256" key="5">
    <source>
        <dbReference type="RuleBase" id="RU361277"/>
    </source>
</evidence>
<accession>A0ABP7YTB4</accession>
<dbReference type="EMBL" id="BAABDO010000035">
    <property type="protein sequence ID" value="GAA4140948.1"/>
    <property type="molecule type" value="Genomic_DNA"/>
</dbReference>
<dbReference type="PANTHER" id="PTHR42813:SF2">
    <property type="entry name" value="DEHYDROGENASE, ZINC-CONTAINING, PUTATIVE (AFU_ORTHOLOGUE AFUA_2G02810)-RELATED"/>
    <property type="match status" value="1"/>
</dbReference>
<keyword evidence="9" id="KW-1185">Reference proteome</keyword>
<comment type="similarity">
    <text evidence="5">Belongs to the zinc-containing alcohol dehydrogenase family.</text>
</comment>
<name>A0ABP7YTB4_9ACTN</name>
<dbReference type="InterPro" id="IPR002328">
    <property type="entry name" value="ADH_Zn_CS"/>
</dbReference>